<keyword evidence="17" id="KW-0560">Oxidoreductase</keyword>
<keyword evidence="11 25" id="KW-0812">Transmembrane</keyword>
<evidence type="ECO:0000256" key="21">
    <source>
        <dbReference type="ARBA" id="ARBA00023180"/>
    </source>
</evidence>
<dbReference type="GO" id="GO:0015020">
    <property type="term" value="F:glucuronosyltransferase activity"/>
    <property type="evidence" value="ECO:0007669"/>
    <property type="project" value="UniProtKB-EC"/>
</dbReference>
<dbReference type="SUPFAM" id="SSF53756">
    <property type="entry name" value="UDP-Glycosyltransferase/glycogen phosphorylase"/>
    <property type="match status" value="1"/>
</dbReference>
<keyword evidence="15" id="KW-0809">Transit peptide</keyword>
<dbReference type="Pfam" id="PF02771">
    <property type="entry name" value="Acyl-CoA_dh_N"/>
    <property type="match status" value="1"/>
</dbReference>
<keyword evidence="8" id="KW-0285">Flavoprotein</keyword>
<dbReference type="GO" id="GO:0006631">
    <property type="term" value="P:fatty acid metabolic process"/>
    <property type="evidence" value="ECO:0007669"/>
    <property type="project" value="UniProtKB-KW"/>
</dbReference>
<dbReference type="InterPro" id="IPR002213">
    <property type="entry name" value="UDP_glucos_trans"/>
</dbReference>
<dbReference type="Pfam" id="PF02770">
    <property type="entry name" value="Acyl-CoA_dh_M"/>
    <property type="match status" value="1"/>
</dbReference>
<evidence type="ECO:0000256" key="25">
    <source>
        <dbReference type="SAM" id="Phobius"/>
    </source>
</evidence>
<comment type="function">
    <text evidence="24">This enzyme is specific for acyl chain lengths of 4 to 16.</text>
</comment>
<proteinExistence type="inferred from homology"/>
<evidence type="ECO:0000256" key="11">
    <source>
        <dbReference type="ARBA" id="ARBA00022692"/>
    </source>
</evidence>
<dbReference type="GO" id="GO:0070991">
    <property type="term" value="F:medium-chain fatty acyl-CoA dehydrogenase activity"/>
    <property type="evidence" value="ECO:0007669"/>
    <property type="project" value="UniProtKB-EC"/>
</dbReference>
<dbReference type="GO" id="GO:0050660">
    <property type="term" value="F:flavin adenine dinucleotide binding"/>
    <property type="evidence" value="ECO:0007669"/>
    <property type="project" value="InterPro"/>
</dbReference>
<keyword evidence="16 25" id="KW-1133">Transmembrane helix</keyword>
<dbReference type="AlphaFoldDB" id="A0AAE9ISH8"/>
<dbReference type="PROSITE" id="PS00072">
    <property type="entry name" value="ACYL_COA_DH_1"/>
    <property type="match status" value="1"/>
</dbReference>
<evidence type="ECO:0000256" key="1">
    <source>
        <dbReference type="ARBA" id="ARBA00001974"/>
    </source>
</evidence>
<dbReference type="SUPFAM" id="SSF47203">
    <property type="entry name" value="Acyl-CoA dehydrogenase C-terminal domain-like"/>
    <property type="match status" value="1"/>
</dbReference>
<evidence type="ECO:0000256" key="17">
    <source>
        <dbReference type="ARBA" id="ARBA00023002"/>
    </source>
</evidence>
<evidence type="ECO:0000313" key="31">
    <source>
        <dbReference type="Proteomes" id="UP000827892"/>
    </source>
</evidence>
<dbReference type="PANTHER" id="PTHR43884:SF12">
    <property type="entry name" value="ISOVALERYL-COA DEHYDROGENASE, MITOCHONDRIAL-RELATED"/>
    <property type="match status" value="1"/>
</dbReference>
<evidence type="ECO:0000256" key="9">
    <source>
        <dbReference type="ARBA" id="ARBA00022676"/>
    </source>
</evidence>
<organism evidence="30 31">
    <name type="scientific">Caenorhabditis briggsae</name>
    <dbReference type="NCBI Taxonomy" id="6238"/>
    <lineage>
        <taxon>Eukaryota</taxon>
        <taxon>Metazoa</taxon>
        <taxon>Ecdysozoa</taxon>
        <taxon>Nematoda</taxon>
        <taxon>Chromadorea</taxon>
        <taxon>Rhabditida</taxon>
        <taxon>Rhabditina</taxon>
        <taxon>Rhabditomorpha</taxon>
        <taxon>Rhabditoidea</taxon>
        <taxon>Rhabditidae</taxon>
        <taxon>Peloderinae</taxon>
        <taxon>Caenorhabditis</taxon>
    </lineage>
</organism>
<dbReference type="FunFam" id="1.10.540.10:FF:000010">
    <property type="entry name" value="Medium-chain specific acyl-CoA dehydrogenase, mitochondrial"/>
    <property type="match status" value="1"/>
</dbReference>
<evidence type="ECO:0000256" key="2">
    <source>
        <dbReference type="ARBA" id="ARBA00004167"/>
    </source>
</evidence>
<keyword evidence="14" id="KW-0276">Fatty acid metabolism</keyword>
<evidence type="ECO:0008006" key="32">
    <source>
        <dbReference type="Google" id="ProtNLM"/>
    </source>
</evidence>
<feature type="transmembrane region" description="Helical" evidence="25">
    <location>
        <begin position="480"/>
        <end position="507"/>
    </location>
</feature>
<dbReference type="InterPro" id="IPR013786">
    <property type="entry name" value="AcylCoA_DH/ox_N"/>
</dbReference>
<dbReference type="InterPro" id="IPR006091">
    <property type="entry name" value="Acyl-CoA_Oxase/DH_mid-dom"/>
</dbReference>
<dbReference type="Gene3D" id="1.20.140.10">
    <property type="entry name" value="Butyryl-CoA Dehydrogenase, subunit A, domain 3"/>
    <property type="match status" value="1"/>
</dbReference>
<comment type="cofactor">
    <cofactor evidence="1">
        <name>FAD</name>
        <dbReference type="ChEBI" id="CHEBI:57692"/>
    </cofactor>
</comment>
<comment type="subcellular location">
    <subcellularLocation>
        <location evidence="2">Membrane</location>
        <topology evidence="2">Single-pass membrane protein</topology>
    </subcellularLocation>
    <subcellularLocation>
        <location evidence="3">Mitochondrion matrix</location>
    </subcellularLocation>
</comment>
<dbReference type="InterPro" id="IPR036250">
    <property type="entry name" value="AcylCo_DH-like_C"/>
</dbReference>
<evidence type="ECO:0000256" key="7">
    <source>
        <dbReference type="ARBA" id="ARBA00011881"/>
    </source>
</evidence>
<evidence type="ECO:0000259" key="28">
    <source>
        <dbReference type="Pfam" id="PF02770"/>
    </source>
</evidence>
<evidence type="ECO:0000256" key="22">
    <source>
        <dbReference type="ARBA" id="ARBA00047475"/>
    </source>
</evidence>
<dbReference type="FunFam" id="3.40.50.2000:FF:000118">
    <property type="entry name" value="UDP-glucuronosyltransferase"/>
    <property type="match status" value="1"/>
</dbReference>
<gene>
    <name evidence="30" type="ORF">L3Y34_016897</name>
</gene>
<protein>
    <recommendedName>
        <fullName evidence="32">Glucuronosyltransferase</fullName>
    </recommendedName>
</protein>
<evidence type="ECO:0000256" key="14">
    <source>
        <dbReference type="ARBA" id="ARBA00022832"/>
    </source>
</evidence>
<dbReference type="InterPro" id="IPR009100">
    <property type="entry name" value="AcylCoA_DH/oxidase_NM_dom_sf"/>
</dbReference>
<evidence type="ECO:0000259" key="29">
    <source>
        <dbReference type="Pfam" id="PF02771"/>
    </source>
</evidence>
<evidence type="ECO:0000256" key="13">
    <source>
        <dbReference type="ARBA" id="ARBA00022827"/>
    </source>
</evidence>
<feature type="domain" description="Acyl-CoA dehydrogenase/oxidase N-terminal" evidence="29">
    <location>
        <begin position="556"/>
        <end position="665"/>
    </location>
</feature>
<dbReference type="Pfam" id="PF00201">
    <property type="entry name" value="UDPGT"/>
    <property type="match status" value="1"/>
</dbReference>
<evidence type="ECO:0000256" key="8">
    <source>
        <dbReference type="ARBA" id="ARBA00022630"/>
    </source>
</evidence>
<dbReference type="InterPro" id="IPR009075">
    <property type="entry name" value="AcylCo_DH/oxidase_C"/>
</dbReference>
<comment type="similarity">
    <text evidence="5">Belongs to the acyl-CoA dehydrogenase family.</text>
</comment>
<keyword evidence="13" id="KW-0274">FAD</keyword>
<dbReference type="InterPro" id="IPR046373">
    <property type="entry name" value="Acyl-CoA_Oxase/DH_mid-dom_sf"/>
</dbReference>
<evidence type="ECO:0000313" key="30">
    <source>
        <dbReference type="EMBL" id="ULU03728.1"/>
    </source>
</evidence>
<evidence type="ECO:0000256" key="5">
    <source>
        <dbReference type="ARBA" id="ARBA00009347"/>
    </source>
</evidence>
<feature type="domain" description="Acyl-CoA oxidase/dehydrogenase middle" evidence="28">
    <location>
        <begin position="672"/>
        <end position="769"/>
    </location>
</feature>
<keyword evidence="21" id="KW-0325">Glycoprotein</keyword>
<dbReference type="InterPro" id="IPR037069">
    <property type="entry name" value="AcylCoA_DH/ox_N_sf"/>
</dbReference>
<dbReference type="SUPFAM" id="SSF56645">
    <property type="entry name" value="Acyl-CoA dehydrogenase NM domain-like"/>
    <property type="match status" value="1"/>
</dbReference>
<evidence type="ECO:0000256" key="4">
    <source>
        <dbReference type="ARBA" id="ARBA00005198"/>
    </source>
</evidence>
<evidence type="ECO:0000256" key="12">
    <source>
        <dbReference type="ARBA" id="ARBA00022729"/>
    </source>
</evidence>
<feature type="signal peptide" evidence="26">
    <location>
        <begin position="1"/>
        <end position="16"/>
    </location>
</feature>
<feature type="domain" description="Acyl-CoA dehydrogenase/oxidase C-terminal" evidence="27">
    <location>
        <begin position="781"/>
        <end position="929"/>
    </location>
</feature>
<evidence type="ECO:0000256" key="24">
    <source>
        <dbReference type="ARBA" id="ARBA00059733"/>
    </source>
</evidence>
<comment type="similarity">
    <text evidence="6">Belongs to the UDP-glycosyltransferase family.</text>
</comment>
<evidence type="ECO:0000256" key="15">
    <source>
        <dbReference type="ARBA" id="ARBA00022946"/>
    </source>
</evidence>
<dbReference type="Gene3D" id="2.40.110.10">
    <property type="entry name" value="Butyryl-CoA Dehydrogenase, subunit A, domain 2"/>
    <property type="match status" value="1"/>
</dbReference>
<comment type="pathway">
    <text evidence="4">Lipid metabolism; mitochondrial fatty acid beta-oxidation.</text>
</comment>
<dbReference type="PANTHER" id="PTHR43884">
    <property type="entry name" value="ACYL-COA DEHYDROGENASE"/>
    <property type="match status" value="1"/>
</dbReference>
<dbReference type="Proteomes" id="UP000827892">
    <property type="component" value="Chromosome II"/>
</dbReference>
<dbReference type="CDD" id="cd03784">
    <property type="entry name" value="GT1_Gtf-like"/>
    <property type="match status" value="1"/>
</dbReference>
<keyword evidence="18" id="KW-0443">Lipid metabolism</keyword>
<evidence type="ECO:0000259" key="27">
    <source>
        <dbReference type="Pfam" id="PF00441"/>
    </source>
</evidence>
<comment type="catalytic activity">
    <reaction evidence="22">
        <text>glucuronate acceptor + UDP-alpha-D-glucuronate = acceptor beta-D-glucuronoside + UDP + H(+)</text>
        <dbReference type="Rhea" id="RHEA:21032"/>
        <dbReference type="ChEBI" id="CHEBI:15378"/>
        <dbReference type="ChEBI" id="CHEBI:58052"/>
        <dbReference type="ChEBI" id="CHEBI:58223"/>
        <dbReference type="ChEBI" id="CHEBI:132367"/>
        <dbReference type="ChEBI" id="CHEBI:132368"/>
        <dbReference type="EC" id="2.4.1.17"/>
    </reaction>
</comment>
<evidence type="ECO:0000256" key="10">
    <source>
        <dbReference type="ARBA" id="ARBA00022679"/>
    </source>
</evidence>
<name>A0AAE9ISH8_CAEBR</name>
<evidence type="ECO:0000256" key="26">
    <source>
        <dbReference type="SAM" id="SignalP"/>
    </source>
</evidence>
<feature type="chain" id="PRO_5042190200" description="Glucuronosyltransferase" evidence="26">
    <location>
        <begin position="17"/>
        <end position="941"/>
    </location>
</feature>
<evidence type="ECO:0000256" key="19">
    <source>
        <dbReference type="ARBA" id="ARBA00023128"/>
    </source>
</evidence>
<keyword evidence="12 26" id="KW-0732">Signal</keyword>
<keyword evidence="10" id="KW-0808">Transferase</keyword>
<accession>A0AAE9ISH8</accession>
<sequence length="941" mass="104628">MLKCWLLLSIIGWVTAGDVLFIPSTLYPVHGQTMAVLAKELVDRGHQVTWLEIGTKQSDLVLPSEVTREFWPAQFGDSTLQDIYQYRNHSSHSQLWNPEHLNENEQTTGWLASIRLCDSVLTRSRSKFDRLVEKKFSTVIVDDLYNPCGVLIAGLKKSVYIYWSITGLRTESAWANQSPSPPSYLPVAGTGLTDDLTFSERVYNVASYLKQLYLHQHIVQPRVDAVFQKHYPGVSTMFDIERNASINFVNTPPIFDFSRPYMPRVNFVGAIQCRKAKELPKEFATKISEHPEGFVVLSTGFSAQWTKSPESTRQAYLKAFKSFPKLLFIWQFNGKLPEGSKAPSNLITKPWLPLQDLLGHEQCRCHVSHGGLNSVIESVYHGVPVVGVPLTARGYDNLLRITARDSGVMIEKSEFNGDTLTAAIREVTKNEKYKKEMLIFQDMVIDVPYTELYHAAFWVEFIERHQEVPHARSGADHLNFLQYFLVDVIAFFFFVIFCTLSVIFYAIHTVIRTIGSVINGIRGVPRPSKMLSRLARTQISRSALLSQTRQLSFDLNETQKEIQAAALKFSKEVLVPNAAKFDKSGEFPWEIIRQAHSLGLMNPQIPEKYGGPGMTTLETTLIVEALSYGCTGLQLGIMGPSLAIAPVYIAGNEEQKKKYLGALAAEPIIASYCVTEPGAGSDVNGVKTKCEKKGNEYIINGSKAWITGGGHAKWFFVLARSDPNPKTPAGKAFTAFIVDGDTSGITRGKKEKNMGQRCSDTRTITFEDVRVPEENVLGPPGAGFKVAMSAFDMTRPGVAAGALGLSWRCLDESAKYALQRKAFGTEIANHQAVQFMLSDMAINLELARLITYKSATDVDNGVRSSYNASIAKCFAADTANQAAANAVQIFGGNGFNSEYPVEKLMRDAKIYQIYEGTSQIQRIVISRMLLGHVAQNGTSRM</sequence>
<keyword evidence="20 25" id="KW-0472">Membrane</keyword>
<evidence type="ECO:0000256" key="20">
    <source>
        <dbReference type="ARBA" id="ARBA00023136"/>
    </source>
</evidence>
<dbReference type="FunFam" id="1.20.140.10:FF:000011">
    <property type="entry name" value="Medium-chain specific acyl-CoA dehydrogenase, mitochondrial"/>
    <property type="match status" value="1"/>
</dbReference>
<dbReference type="FunFam" id="2.40.110.10:FF:000007">
    <property type="entry name" value="Medium-chain specific acyl-CoA dehydrogenase, mitochondrial"/>
    <property type="match status" value="1"/>
</dbReference>
<dbReference type="GO" id="GO:0016020">
    <property type="term" value="C:membrane"/>
    <property type="evidence" value="ECO:0007669"/>
    <property type="project" value="UniProtKB-SubCell"/>
</dbReference>
<dbReference type="InterPro" id="IPR006089">
    <property type="entry name" value="Acyl-CoA_DH_CS"/>
</dbReference>
<reference evidence="30 31" key="1">
    <citation type="submission" date="2022-05" db="EMBL/GenBank/DDBJ databases">
        <title>Chromosome-level reference genomes for two strains of Caenorhabditis briggsae: an improved platform for comparative genomics.</title>
        <authorList>
            <person name="Stevens L."/>
            <person name="Andersen E.C."/>
        </authorList>
    </citation>
    <scope>NUCLEOTIDE SEQUENCE [LARGE SCALE GENOMIC DNA]</scope>
    <source>
        <strain evidence="30">QX1410_ONT</strain>
        <tissue evidence="30">Whole-organism</tissue>
    </source>
</reference>
<evidence type="ECO:0000256" key="3">
    <source>
        <dbReference type="ARBA" id="ARBA00004305"/>
    </source>
</evidence>
<evidence type="ECO:0000256" key="18">
    <source>
        <dbReference type="ARBA" id="ARBA00023098"/>
    </source>
</evidence>
<dbReference type="Pfam" id="PF00441">
    <property type="entry name" value="Acyl-CoA_dh_1"/>
    <property type="match status" value="1"/>
</dbReference>
<evidence type="ECO:0000256" key="16">
    <source>
        <dbReference type="ARBA" id="ARBA00022989"/>
    </source>
</evidence>
<evidence type="ECO:0000256" key="23">
    <source>
        <dbReference type="ARBA" id="ARBA00047882"/>
    </source>
</evidence>
<keyword evidence="19" id="KW-0496">Mitochondrion</keyword>
<keyword evidence="9" id="KW-0328">Glycosyltransferase</keyword>
<dbReference type="PROSITE" id="PS00073">
    <property type="entry name" value="ACYL_COA_DH_2"/>
    <property type="match status" value="1"/>
</dbReference>
<dbReference type="GO" id="GO:0005759">
    <property type="term" value="C:mitochondrial matrix"/>
    <property type="evidence" value="ECO:0007669"/>
    <property type="project" value="UniProtKB-SubCell"/>
</dbReference>
<dbReference type="Gene3D" id="3.40.50.2000">
    <property type="entry name" value="Glycogen Phosphorylase B"/>
    <property type="match status" value="1"/>
</dbReference>
<dbReference type="EMBL" id="CP090892">
    <property type="protein sequence ID" value="ULU03728.1"/>
    <property type="molecule type" value="Genomic_DNA"/>
</dbReference>
<comment type="subunit">
    <text evidence="7">Homotetramer.</text>
</comment>
<dbReference type="Gene3D" id="1.10.540.10">
    <property type="entry name" value="Acyl-CoA dehydrogenase/oxidase, N-terminal domain"/>
    <property type="match status" value="1"/>
</dbReference>
<evidence type="ECO:0000256" key="6">
    <source>
        <dbReference type="ARBA" id="ARBA00009995"/>
    </source>
</evidence>
<comment type="catalytic activity">
    <reaction evidence="23">
        <text>a medium-chain 2,3-saturated fatty acyl-CoA + oxidized [electron-transfer flavoprotein] + H(+) = a medium-chain (2E)-enoyl-CoA + reduced [electron-transfer flavoprotein]</text>
        <dbReference type="Rhea" id="RHEA:14477"/>
        <dbReference type="Rhea" id="RHEA-COMP:10685"/>
        <dbReference type="Rhea" id="RHEA-COMP:10686"/>
        <dbReference type="ChEBI" id="CHEBI:15378"/>
        <dbReference type="ChEBI" id="CHEBI:57692"/>
        <dbReference type="ChEBI" id="CHEBI:58307"/>
        <dbReference type="ChEBI" id="CHEBI:83723"/>
        <dbReference type="ChEBI" id="CHEBI:83726"/>
        <dbReference type="EC" id="1.3.8.7"/>
    </reaction>
</comment>